<dbReference type="VEuPathDB" id="MicrosporidiaDB:NAPIS_ORF02766"/>
<proteinExistence type="predicted"/>
<evidence type="ECO:0000313" key="3">
    <source>
        <dbReference type="Proteomes" id="UP000053780"/>
    </source>
</evidence>
<name>T0MF08_9MICR</name>
<protein>
    <submittedName>
        <fullName evidence="2">Uncharacterized protein</fullName>
    </submittedName>
</protein>
<dbReference type="AlphaFoldDB" id="T0MF08"/>
<dbReference type="EMBL" id="KE647381">
    <property type="protein sequence ID" value="EQB59665.1"/>
    <property type="molecule type" value="Genomic_DNA"/>
</dbReference>
<accession>T0MF08</accession>
<keyword evidence="3" id="KW-1185">Reference proteome</keyword>
<feature type="compositionally biased region" description="Basic and acidic residues" evidence="1">
    <location>
        <begin position="28"/>
        <end position="40"/>
    </location>
</feature>
<sequence length="72" mass="8249">MNFINNLILGKNTPKKSQKSTFPSSTKPRPEPKPKPEPNHKPRHNSKLNTGSDEQYWLNILINPKLDLTNTN</sequence>
<gene>
    <name evidence="2" type="ORF">NAPIS_ORF02766</name>
</gene>
<reference evidence="2 3" key="1">
    <citation type="journal article" date="2013" name="BMC Genomics">
        <title>Genome sequencing and comparative genomics of honey bee microsporidia, Nosema apis reveal novel insights into host-parasite interactions.</title>
        <authorList>
            <person name="Chen Yp."/>
            <person name="Pettis J.S."/>
            <person name="Zhao Y."/>
            <person name="Liu X."/>
            <person name="Tallon L.J."/>
            <person name="Sadzewicz L.D."/>
            <person name="Li R."/>
            <person name="Zheng H."/>
            <person name="Huang S."/>
            <person name="Zhang X."/>
            <person name="Hamilton M.C."/>
            <person name="Pernal S.F."/>
            <person name="Melathopoulos A.P."/>
            <person name="Yan X."/>
            <person name="Evans J.D."/>
        </authorList>
    </citation>
    <scope>NUCLEOTIDE SEQUENCE [LARGE SCALE GENOMIC DNA]</scope>
    <source>
        <strain evidence="2 3">BRL 01</strain>
    </source>
</reference>
<feature type="region of interest" description="Disordered" evidence="1">
    <location>
        <begin position="1"/>
        <end position="55"/>
    </location>
</feature>
<evidence type="ECO:0000313" key="2">
    <source>
        <dbReference type="EMBL" id="EQB59665.1"/>
    </source>
</evidence>
<organism evidence="2 3">
    <name type="scientific">Vairimorpha apis BRL 01</name>
    <dbReference type="NCBI Taxonomy" id="1037528"/>
    <lineage>
        <taxon>Eukaryota</taxon>
        <taxon>Fungi</taxon>
        <taxon>Fungi incertae sedis</taxon>
        <taxon>Microsporidia</taxon>
        <taxon>Nosematidae</taxon>
        <taxon>Vairimorpha</taxon>
    </lineage>
</organism>
<dbReference type="Proteomes" id="UP000053780">
    <property type="component" value="Unassembled WGS sequence"/>
</dbReference>
<dbReference type="HOGENOM" id="CLU_2722832_0_0_1"/>
<evidence type="ECO:0000256" key="1">
    <source>
        <dbReference type="SAM" id="MobiDB-lite"/>
    </source>
</evidence>